<keyword evidence="4" id="KW-1185">Reference proteome</keyword>
<protein>
    <submittedName>
        <fullName evidence="3">Uncharacterized protein</fullName>
    </submittedName>
</protein>
<dbReference type="OrthoDB" id="274988at2"/>
<dbReference type="EMBL" id="SJPN01000002">
    <property type="protein sequence ID" value="TWU06123.1"/>
    <property type="molecule type" value="Genomic_DNA"/>
</dbReference>
<keyword evidence="2" id="KW-0812">Transmembrane</keyword>
<proteinExistence type="predicted"/>
<evidence type="ECO:0000313" key="3">
    <source>
        <dbReference type="EMBL" id="TWU06123.1"/>
    </source>
</evidence>
<evidence type="ECO:0000256" key="2">
    <source>
        <dbReference type="SAM" id="Phobius"/>
    </source>
</evidence>
<feature type="compositionally biased region" description="Low complexity" evidence="1">
    <location>
        <begin position="271"/>
        <end position="300"/>
    </location>
</feature>
<name>A0A5C6B1W2_9BACT</name>
<dbReference type="Proteomes" id="UP000320176">
    <property type="component" value="Unassembled WGS sequence"/>
</dbReference>
<feature type="transmembrane region" description="Helical" evidence="2">
    <location>
        <begin position="7"/>
        <end position="26"/>
    </location>
</feature>
<evidence type="ECO:0000313" key="4">
    <source>
        <dbReference type="Proteomes" id="UP000320176"/>
    </source>
</evidence>
<comment type="caution">
    <text evidence="3">The sequence shown here is derived from an EMBL/GenBank/DDBJ whole genome shotgun (WGS) entry which is preliminary data.</text>
</comment>
<gene>
    <name evidence="3" type="ORF">Pla52n_18430</name>
</gene>
<reference evidence="3 4" key="1">
    <citation type="submission" date="2019-02" db="EMBL/GenBank/DDBJ databases">
        <title>Deep-cultivation of Planctomycetes and their phenomic and genomic characterization uncovers novel biology.</title>
        <authorList>
            <person name="Wiegand S."/>
            <person name="Jogler M."/>
            <person name="Boedeker C."/>
            <person name="Pinto D."/>
            <person name="Vollmers J."/>
            <person name="Rivas-Marin E."/>
            <person name="Kohn T."/>
            <person name="Peeters S.H."/>
            <person name="Heuer A."/>
            <person name="Rast P."/>
            <person name="Oberbeckmann S."/>
            <person name="Bunk B."/>
            <person name="Jeske O."/>
            <person name="Meyerdierks A."/>
            <person name="Storesund J.E."/>
            <person name="Kallscheuer N."/>
            <person name="Luecker S."/>
            <person name="Lage O.M."/>
            <person name="Pohl T."/>
            <person name="Merkel B.J."/>
            <person name="Hornburger P."/>
            <person name="Mueller R.-W."/>
            <person name="Bruemmer F."/>
            <person name="Labrenz M."/>
            <person name="Spormann A.M."/>
            <person name="Op Den Camp H."/>
            <person name="Overmann J."/>
            <person name="Amann R."/>
            <person name="Jetten M.S.M."/>
            <person name="Mascher T."/>
            <person name="Medema M.H."/>
            <person name="Devos D.P."/>
            <person name="Kaster A.-K."/>
            <person name="Ovreas L."/>
            <person name="Rohde M."/>
            <person name="Galperin M.Y."/>
            <person name="Jogler C."/>
        </authorList>
    </citation>
    <scope>NUCLEOTIDE SEQUENCE [LARGE SCALE GENOMIC DNA]</scope>
    <source>
        <strain evidence="3 4">Pla52n</strain>
    </source>
</reference>
<keyword evidence="2" id="KW-0472">Membrane</keyword>
<organism evidence="3 4">
    <name type="scientific">Stieleria varia</name>
    <dbReference type="NCBI Taxonomy" id="2528005"/>
    <lineage>
        <taxon>Bacteria</taxon>
        <taxon>Pseudomonadati</taxon>
        <taxon>Planctomycetota</taxon>
        <taxon>Planctomycetia</taxon>
        <taxon>Pirellulales</taxon>
        <taxon>Pirellulaceae</taxon>
        <taxon>Stieleria</taxon>
    </lineage>
</organism>
<dbReference type="RefSeq" id="WP_146519252.1">
    <property type="nucleotide sequence ID" value="NZ_SJPN01000002.1"/>
</dbReference>
<keyword evidence="2" id="KW-1133">Transmembrane helix</keyword>
<accession>A0A5C6B1W2</accession>
<sequence>MWRWIKRIVMTLVLIGIVGAGVLYWAHRQTQQVPDFYAEAIERMPVETAEASSELTANVEELQSQAAKSGSWRAKFSDEQINAWLLEELPRKFPILLTRGVSDPRILIRDDHMLVAAKYQNRKIDTVVSFQVSVKLTEHANLLAVQISNLRAGALPLPMQRFLDNITNEAAKGDVDVKWDLTDEGPVALISVPRDHPKYVVSPVVVESVQMTDGILSVAGHTGPKAEASFQPQGRVHRFVSIAEHELLGLTMLPGATMLVLDQSGDDSESSSHNNSHSDSASDAVRSASRTSSDRSGTLR</sequence>
<evidence type="ECO:0000256" key="1">
    <source>
        <dbReference type="SAM" id="MobiDB-lite"/>
    </source>
</evidence>
<dbReference type="AlphaFoldDB" id="A0A5C6B1W2"/>
<feature type="region of interest" description="Disordered" evidence="1">
    <location>
        <begin position="262"/>
        <end position="300"/>
    </location>
</feature>